<protein>
    <submittedName>
        <fullName evidence="2">Uncharacterized protein</fullName>
    </submittedName>
</protein>
<proteinExistence type="predicted"/>
<name>A0A1F5LP18_PENAI</name>
<keyword evidence="3" id="KW-1185">Reference proteome</keyword>
<dbReference type="AlphaFoldDB" id="A0A1F5LP18"/>
<feature type="transmembrane region" description="Helical" evidence="1">
    <location>
        <begin position="60"/>
        <end position="80"/>
    </location>
</feature>
<organism evidence="2 3">
    <name type="scientific">Penicillium arizonense</name>
    <dbReference type="NCBI Taxonomy" id="1835702"/>
    <lineage>
        <taxon>Eukaryota</taxon>
        <taxon>Fungi</taxon>
        <taxon>Dikarya</taxon>
        <taxon>Ascomycota</taxon>
        <taxon>Pezizomycotina</taxon>
        <taxon>Eurotiomycetes</taxon>
        <taxon>Eurotiomycetidae</taxon>
        <taxon>Eurotiales</taxon>
        <taxon>Aspergillaceae</taxon>
        <taxon>Penicillium</taxon>
    </lineage>
</organism>
<reference evidence="2 3" key="1">
    <citation type="journal article" date="2016" name="Sci. Rep.">
        <title>Penicillium arizonense, a new, genome sequenced fungal species, reveals a high chemical diversity in secreted metabolites.</title>
        <authorList>
            <person name="Grijseels S."/>
            <person name="Nielsen J.C."/>
            <person name="Randelovic M."/>
            <person name="Nielsen J."/>
            <person name="Nielsen K.F."/>
            <person name="Workman M."/>
            <person name="Frisvad J.C."/>
        </authorList>
    </citation>
    <scope>NUCLEOTIDE SEQUENCE [LARGE SCALE GENOMIC DNA]</scope>
    <source>
        <strain evidence="2 3">CBS 141311</strain>
    </source>
</reference>
<comment type="caution">
    <text evidence="2">The sequence shown here is derived from an EMBL/GenBank/DDBJ whole genome shotgun (WGS) entry which is preliminary data.</text>
</comment>
<dbReference type="GeneID" id="34574733"/>
<dbReference type="Proteomes" id="UP000177622">
    <property type="component" value="Unassembled WGS sequence"/>
</dbReference>
<dbReference type="RefSeq" id="XP_022490305.1">
    <property type="nucleotide sequence ID" value="XM_022629999.1"/>
</dbReference>
<gene>
    <name evidence="2" type="ORF">PENARI_c005G10372</name>
</gene>
<keyword evidence="1" id="KW-0472">Membrane</keyword>
<evidence type="ECO:0000313" key="3">
    <source>
        <dbReference type="Proteomes" id="UP000177622"/>
    </source>
</evidence>
<evidence type="ECO:0000256" key="1">
    <source>
        <dbReference type="SAM" id="Phobius"/>
    </source>
</evidence>
<keyword evidence="1" id="KW-1133">Transmembrane helix</keyword>
<accession>A0A1F5LP18</accession>
<keyword evidence="1" id="KW-0812">Transmembrane</keyword>
<sequence length="87" mass="9667">MASTAPHGWQAGYIVTMIVVGLILIIGFGFYEACLAPMPFLNYNHLSSLVYGLDVATARYVGNTFSVVFFVFLFLASWLIHITGRFK</sequence>
<dbReference type="EMBL" id="LXJU01000005">
    <property type="protein sequence ID" value="OGE54875.1"/>
    <property type="molecule type" value="Genomic_DNA"/>
</dbReference>
<evidence type="ECO:0000313" key="2">
    <source>
        <dbReference type="EMBL" id="OGE54875.1"/>
    </source>
</evidence>
<feature type="transmembrane region" description="Helical" evidence="1">
    <location>
        <begin position="12"/>
        <end position="40"/>
    </location>
</feature>